<accession>A0A9P6WZ02</accession>
<dbReference type="OrthoDB" id="2263377at2759"/>
<feature type="region of interest" description="Disordered" evidence="1">
    <location>
        <begin position="1"/>
        <end position="22"/>
    </location>
</feature>
<evidence type="ECO:0000313" key="3">
    <source>
        <dbReference type="Proteomes" id="UP000716291"/>
    </source>
</evidence>
<gene>
    <name evidence="2" type="ORF">G6F64_011607</name>
</gene>
<reference evidence="2" key="1">
    <citation type="journal article" date="2020" name="Microb. Genom.">
        <title>Genetic diversity of clinical and environmental Mucorales isolates obtained from an investigation of mucormycosis cases among solid organ transplant recipients.</title>
        <authorList>
            <person name="Nguyen M.H."/>
            <person name="Kaul D."/>
            <person name="Muto C."/>
            <person name="Cheng S.J."/>
            <person name="Richter R.A."/>
            <person name="Bruno V.M."/>
            <person name="Liu G."/>
            <person name="Beyhan S."/>
            <person name="Sundermann A.J."/>
            <person name="Mounaud S."/>
            <person name="Pasculle A.W."/>
            <person name="Nierman W.C."/>
            <person name="Driscoll E."/>
            <person name="Cumbie R."/>
            <person name="Clancy C.J."/>
            <person name="Dupont C.L."/>
        </authorList>
    </citation>
    <scope>NUCLEOTIDE SEQUENCE</scope>
    <source>
        <strain evidence="2">GL11</strain>
    </source>
</reference>
<dbReference type="EMBL" id="JAANQT010002923">
    <property type="protein sequence ID" value="KAG1301656.1"/>
    <property type="molecule type" value="Genomic_DNA"/>
</dbReference>
<proteinExistence type="predicted"/>
<sequence>MPKRKAGSSDSNSTMRKPTPEKRIKDFKLTEKQCSSLMIDEVFNNLPTIQWSNVAKLIAESIKCYHDTLESTKVFNNIVTSLESIHQKTKNNTILASYSLKCSRYLKQDHIKSLFDKTFASRIIKFQMEELKKFNRTQGHRNATLITSQCNDEYYDELVSGSKPHETLEEREDSEDQENSEVDEDKEAEFPSDLTFDHHSQRTADYFLLHDDSSEEIVKQSDDDDWIIGNFNVSDKYKSVKENTLALKKNPASLSDIRLLSLNDIYIFDENIDGSIIKYFGAELHKVNPPDDLKSTLKLCTDFLIQATEQDNEVDLHMAHTLTQLLPVFVAGSHDSSIEDSYVHHYLAPILQSIYSMDKKFTVRWANGALNEDPTFKPDFQVFSRIINIKCTVIAAEFKPKSRNSAVESDLIKLGKQMKLVYNDLIEKRVPKPTVFELLCQGENLNTYVMDMPSPYTYRMVKLSKVTLCRNIEELHLLPAFISKLVQVKVISIIKIKQKEKTE</sequence>
<feature type="region of interest" description="Disordered" evidence="1">
    <location>
        <begin position="162"/>
        <end position="194"/>
    </location>
</feature>
<comment type="caution">
    <text evidence="2">The sequence shown here is derived from an EMBL/GenBank/DDBJ whole genome shotgun (WGS) entry which is preliminary data.</text>
</comment>
<name>A0A9P6WZ02_RHIOR</name>
<evidence type="ECO:0000313" key="2">
    <source>
        <dbReference type="EMBL" id="KAG1301656.1"/>
    </source>
</evidence>
<dbReference type="Proteomes" id="UP000716291">
    <property type="component" value="Unassembled WGS sequence"/>
</dbReference>
<feature type="compositionally biased region" description="Acidic residues" evidence="1">
    <location>
        <begin position="169"/>
        <end position="187"/>
    </location>
</feature>
<evidence type="ECO:0000256" key="1">
    <source>
        <dbReference type="SAM" id="MobiDB-lite"/>
    </source>
</evidence>
<dbReference type="AlphaFoldDB" id="A0A9P6WZ02"/>
<organism evidence="2 3">
    <name type="scientific">Rhizopus oryzae</name>
    <name type="common">Mucormycosis agent</name>
    <name type="synonym">Rhizopus arrhizus var. delemar</name>
    <dbReference type="NCBI Taxonomy" id="64495"/>
    <lineage>
        <taxon>Eukaryota</taxon>
        <taxon>Fungi</taxon>
        <taxon>Fungi incertae sedis</taxon>
        <taxon>Mucoromycota</taxon>
        <taxon>Mucoromycotina</taxon>
        <taxon>Mucoromycetes</taxon>
        <taxon>Mucorales</taxon>
        <taxon>Mucorineae</taxon>
        <taxon>Rhizopodaceae</taxon>
        <taxon>Rhizopus</taxon>
    </lineage>
</organism>
<protein>
    <submittedName>
        <fullName evidence="2">Uncharacterized protein</fullName>
    </submittedName>
</protein>
<keyword evidence="3" id="KW-1185">Reference proteome</keyword>